<feature type="compositionally biased region" description="Basic residues" evidence="4">
    <location>
        <begin position="228"/>
        <end position="239"/>
    </location>
</feature>
<feature type="region of interest" description="Disordered" evidence="4">
    <location>
        <begin position="385"/>
        <end position="412"/>
    </location>
</feature>
<evidence type="ECO:0000313" key="5">
    <source>
        <dbReference type="EMBL" id="OSX77581.1"/>
    </source>
</evidence>
<dbReference type="InterPro" id="IPR036770">
    <property type="entry name" value="Ankyrin_rpt-contain_sf"/>
</dbReference>
<dbReference type="PANTHER" id="PTHR24171">
    <property type="entry name" value="ANKYRIN REPEAT DOMAIN-CONTAINING PROTEIN 39-RELATED"/>
    <property type="match status" value="1"/>
</dbReference>
<proteinExistence type="predicted"/>
<dbReference type="AlphaFoldDB" id="A0A1X6P9K9"/>
<name>A0A1X6P9K9_PORUM</name>
<dbReference type="PROSITE" id="PS50088">
    <property type="entry name" value="ANK_REPEAT"/>
    <property type="match status" value="2"/>
</dbReference>
<organism evidence="5 6">
    <name type="scientific">Porphyra umbilicalis</name>
    <name type="common">Purple laver</name>
    <name type="synonym">Red alga</name>
    <dbReference type="NCBI Taxonomy" id="2786"/>
    <lineage>
        <taxon>Eukaryota</taxon>
        <taxon>Rhodophyta</taxon>
        <taxon>Bangiophyceae</taxon>
        <taxon>Bangiales</taxon>
        <taxon>Bangiaceae</taxon>
        <taxon>Porphyra</taxon>
    </lineage>
</organism>
<feature type="compositionally biased region" description="Low complexity" evidence="4">
    <location>
        <begin position="255"/>
        <end position="275"/>
    </location>
</feature>
<feature type="repeat" description="ANK" evidence="3">
    <location>
        <begin position="294"/>
        <end position="326"/>
    </location>
</feature>
<dbReference type="EMBL" id="KV918834">
    <property type="protein sequence ID" value="OSX77581.1"/>
    <property type="molecule type" value="Genomic_DNA"/>
</dbReference>
<evidence type="ECO:0000313" key="6">
    <source>
        <dbReference type="Proteomes" id="UP000218209"/>
    </source>
</evidence>
<dbReference type="SUPFAM" id="SSF48403">
    <property type="entry name" value="Ankyrin repeat"/>
    <property type="match status" value="1"/>
</dbReference>
<sequence>MSADGRDVAGGAVRGGGAPPRCTGDVLDGSGGGTTSFPPCAYDVAFHDGYAPPFRFSVAADGTPEGATARPLVLVAGGAESFAAGSSTAAAAGASAPRRRPPARWVAVVPPDAAGGAPAVAAPDTPAEELGGALLAAARAGDAPRLLDCLAAGAPAAATDAAGRTAVHYAAAGGLAACVAALLDAGADADARDGRGRSPLHVAAARGAAGSVGVLVGAAAGPGGRRACAARRGHGHRGARAGAGARGVPRRADADAPAGRRAADTAAAAAAAAAAAPPPPSPPPPADVDAVDEDGVTPLAVAVAAGWPDVVDALLLAGAGVRAGAPPRGAGGALDVAASAAAAADHRARRWLWLAGGANRAAHRAWRVWYTLRVADAAGGGVPPSASLTEDAGSGGGVCRRASGDGRAERAD</sequence>
<evidence type="ECO:0000256" key="1">
    <source>
        <dbReference type="ARBA" id="ARBA00022737"/>
    </source>
</evidence>
<keyword evidence="2 3" id="KW-0040">ANK repeat</keyword>
<feature type="region of interest" description="Disordered" evidence="4">
    <location>
        <begin position="225"/>
        <end position="292"/>
    </location>
</feature>
<dbReference type="Proteomes" id="UP000218209">
    <property type="component" value="Unassembled WGS sequence"/>
</dbReference>
<feature type="repeat" description="ANK" evidence="3">
    <location>
        <begin position="162"/>
        <end position="194"/>
    </location>
</feature>
<reference evidence="5 6" key="1">
    <citation type="submission" date="2017-03" db="EMBL/GenBank/DDBJ databases">
        <title>WGS assembly of Porphyra umbilicalis.</title>
        <authorList>
            <person name="Brawley S.H."/>
            <person name="Blouin N.A."/>
            <person name="Ficko-Blean E."/>
            <person name="Wheeler G.L."/>
            <person name="Lohr M."/>
            <person name="Goodson H.V."/>
            <person name="Jenkins J.W."/>
            <person name="Blaby-Haas C.E."/>
            <person name="Helliwell K.E."/>
            <person name="Chan C."/>
            <person name="Marriage T."/>
            <person name="Bhattacharya D."/>
            <person name="Klein A.S."/>
            <person name="Badis Y."/>
            <person name="Brodie J."/>
            <person name="Cao Y."/>
            <person name="Collen J."/>
            <person name="Dittami S.M."/>
            <person name="Gachon C.M."/>
            <person name="Green B.R."/>
            <person name="Karpowicz S."/>
            <person name="Kim J.W."/>
            <person name="Kudahl U."/>
            <person name="Lin S."/>
            <person name="Michel G."/>
            <person name="Mittag M."/>
            <person name="Olson B.J."/>
            <person name="Pangilinan J."/>
            <person name="Peng Y."/>
            <person name="Qiu H."/>
            <person name="Shu S."/>
            <person name="Singer J.T."/>
            <person name="Smith A.G."/>
            <person name="Sprecher B.N."/>
            <person name="Wagner V."/>
            <person name="Wang W."/>
            <person name="Wang Z.-Y."/>
            <person name="Yan J."/>
            <person name="Yarish C."/>
            <person name="Zoeuner-Riek S."/>
            <person name="Zhuang Y."/>
            <person name="Zou Y."/>
            <person name="Lindquist E.A."/>
            <person name="Grimwood J."/>
            <person name="Barry K."/>
            <person name="Rokhsar D.S."/>
            <person name="Schmutz J."/>
            <person name="Stiller J.W."/>
            <person name="Grossman A.R."/>
            <person name="Prochnik S.E."/>
        </authorList>
    </citation>
    <scope>NUCLEOTIDE SEQUENCE [LARGE SCALE GENOMIC DNA]</scope>
    <source>
        <strain evidence="5">4086291</strain>
    </source>
</reference>
<dbReference type="Gene3D" id="1.25.40.20">
    <property type="entry name" value="Ankyrin repeat-containing domain"/>
    <property type="match status" value="2"/>
</dbReference>
<feature type="compositionally biased region" description="Pro residues" evidence="4">
    <location>
        <begin position="276"/>
        <end position="286"/>
    </location>
</feature>
<keyword evidence="6" id="KW-1185">Reference proteome</keyword>
<keyword evidence="1" id="KW-0677">Repeat</keyword>
<gene>
    <name evidence="5" type="ORF">BU14_0143s0017</name>
</gene>
<dbReference type="SMART" id="SM00248">
    <property type="entry name" value="ANK"/>
    <property type="match status" value="3"/>
</dbReference>
<evidence type="ECO:0000256" key="4">
    <source>
        <dbReference type="SAM" id="MobiDB-lite"/>
    </source>
</evidence>
<feature type="compositionally biased region" description="Basic and acidic residues" evidence="4">
    <location>
        <begin position="402"/>
        <end position="412"/>
    </location>
</feature>
<dbReference type="PROSITE" id="PS50297">
    <property type="entry name" value="ANK_REP_REGION"/>
    <property type="match status" value="2"/>
</dbReference>
<evidence type="ECO:0008006" key="7">
    <source>
        <dbReference type="Google" id="ProtNLM"/>
    </source>
</evidence>
<feature type="region of interest" description="Disordered" evidence="4">
    <location>
        <begin position="1"/>
        <end position="30"/>
    </location>
</feature>
<protein>
    <recommendedName>
        <fullName evidence="7">IPT/TIG domain-containing protein</fullName>
    </recommendedName>
</protein>
<dbReference type="Pfam" id="PF12796">
    <property type="entry name" value="Ank_2"/>
    <property type="match status" value="1"/>
</dbReference>
<dbReference type="InterPro" id="IPR002110">
    <property type="entry name" value="Ankyrin_rpt"/>
</dbReference>
<evidence type="ECO:0000256" key="3">
    <source>
        <dbReference type="PROSITE-ProRule" id="PRU00023"/>
    </source>
</evidence>
<evidence type="ECO:0000256" key="2">
    <source>
        <dbReference type="ARBA" id="ARBA00023043"/>
    </source>
</evidence>
<accession>A0A1X6P9K9</accession>